<dbReference type="InterPro" id="IPR009594">
    <property type="entry name" value="Tscrpt_reg_HTH_AraC_N"/>
</dbReference>
<accession>A0A1W1V601</accession>
<dbReference type="Pfam" id="PF06719">
    <property type="entry name" value="AraC_N"/>
    <property type="match status" value="1"/>
</dbReference>
<reference evidence="2 3" key="1">
    <citation type="submission" date="2017-04" db="EMBL/GenBank/DDBJ databases">
        <authorList>
            <person name="Afonso C.L."/>
            <person name="Miller P.J."/>
            <person name="Scott M.A."/>
            <person name="Spackman E."/>
            <person name="Goraichik I."/>
            <person name="Dimitrov K.M."/>
            <person name="Suarez D.L."/>
            <person name="Swayne D.E."/>
        </authorList>
    </citation>
    <scope>NUCLEOTIDE SEQUENCE [LARGE SCALE GENOMIC DNA]</scope>
    <source>
        <strain evidence="2 3">DSM 11622</strain>
    </source>
</reference>
<evidence type="ECO:0000313" key="3">
    <source>
        <dbReference type="Proteomes" id="UP000192266"/>
    </source>
</evidence>
<evidence type="ECO:0000259" key="1">
    <source>
        <dbReference type="Pfam" id="PF06719"/>
    </source>
</evidence>
<organism evidence="2 3">
    <name type="scientific">Hymenobacter roseosalivarius DSM 11622</name>
    <dbReference type="NCBI Taxonomy" id="645990"/>
    <lineage>
        <taxon>Bacteria</taxon>
        <taxon>Pseudomonadati</taxon>
        <taxon>Bacteroidota</taxon>
        <taxon>Cytophagia</taxon>
        <taxon>Cytophagales</taxon>
        <taxon>Hymenobacteraceae</taxon>
        <taxon>Hymenobacter</taxon>
    </lineage>
</organism>
<dbReference type="EMBL" id="FWWW01000050">
    <property type="protein sequence ID" value="SMB88434.1"/>
    <property type="molecule type" value="Genomic_DNA"/>
</dbReference>
<evidence type="ECO:0000313" key="2">
    <source>
        <dbReference type="EMBL" id="SMB88434.1"/>
    </source>
</evidence>
<dbReference type="AlphaFoldDB" id="A0A1W1V601"/>
<sequence>MSQACLPTPVALRHPDQLHALVENRTVYSLDAFELNIFETRQTASKVPLSMGNLVLTTMLRGKKVMHLAGRPAFEYLPGESVIVGEQQLMEIDFPEASATNPT</sequence>
<dbReference type="Proteomes" id="UP000192266">
    <property type="component" value="Unassembled WGS sequence"/>
</dbReference>
<proteinExistence type="predicted"/>
<feature type="domain" description="Transcription regulator HTH AraC N-terminal" evidence="1">
    <location>
        <begin position="34"/>
        <end position="103"/>
    </location>
</feature>
<dbReference type="STRING" id="645990.SAMN00120144_4062"/>
<name>A0A1W1V601_9BACT</name>
<gene>
    <name evidence="2" type="ORF">SAMN00120144_4062</name>
</gene>
<keyword evidence="3" id="KW-1185">Reference proteome</keyword>
<protein>
    <submittedName>
        <fullName evidence="2">AraC/XylS family transcription factor</fullName>
    </submittedName>
</protein>